<sequence>MFISGDCVSRIELRYCYEPIGKLISRSAFATVSIKQPVRRSAG</sequence>
<keyword evidence="2" id="KW-1185">Reference proteome</keyword>
<protein>
    <submittedName>
        <fullName evidence="1">Uncharacterized protein</fullName>
    </submittedName>
</protein>
<accession>M5UL02</accession>
<proteinExistence type="predicted"/>
<dbReference type="Proteomes" id="UP000011885">
    <property type="component" value="Unassembled WGS sequence"/>
</dbReference>
<gene>
    <name evidence="1" type="ORF">RSSM_01870</name>
</gene>
<comment type="caution">
    <text evidence="1">The sequence shown here is derived from an EMBL/GenBank/DDBJ whole genome shotgun (WGS) entry which is preliminary data.</text>
</comment>
<organism evidence="1 2">
    <name type="scientific">Rhodopirellula sallentina SM41</name>
    <dbReference type="NCBI Taxonomy" id="1263870"/>
    <lineage>
        <taxon>Bacteria</taxon>
        <taxon>Pseudomonadati</taxon>
        <taxon>Planctomycetota</taxon>
        <taxon>Planctomycetia</taxon>
        <taxon>Pirellulales</taxon>
        <taxon>Pirellulaceae</taxon>
        <taxon>Rhodopirellula</taxon>
    </lineage>
</organism>
<dbReference type="EMBL" id="ANOH01000132">
    <property type="protein sequence ID" value="EMI56688.1"/>
    <property type="molecule type" value="Genomic_DNA"/>
</dbReference>
<evidence type="ECO:0000313" key="1">
    <source>
        <dbReference type="EMBL" id="EMI56688.1"/>
    </source>
</evidence>
<reference evidence="1 2" key="1">
    <citation type="journal article" date="2013" name="Mar. Genomics">
        <title>Expression of sulfatases in Rhodopirellula baltica and the diversity of sulfatases in the genus Rhodopirellula.</title>
        <authorList>
            <person name="Wegner C.E."/>
            <person name="Richter-Heitmann T."/>
            <person name="Klindworth A."/>
            <person name="Klockow C."/>
            <person name="Richter M."/>
            <person name="Achstetter T."/>
            <person name="Glockner F.O."/>
            <person name="Harder J."/>
        </authorList>
    </citation>
    <scope>NUCLEOTIDE SEQUENCE [LARGE SCALE GENOMIC DNA]</scope>
    <source>
        <strain evidence="1 2">SM41</strain>
    </source>
</reference>
<evidence type="ECO:0000313" key="2">
    <source>
        <dbReference type="Proteomes" id="UP000011885"/>
    </source>
</evidence>
<dbReference type="PATRIC" id="fig|1263870.3.peg.1998"/>
<name>M5UL02_9BACT</name>
<dbReference type="AlphaFoldDB" id="M5UL02"/>